<evidence type="ECO:0000256" key="2">
    <source>
        <dbReference type="SAM" id="MobiDB-lite"/>
    </source>
</evidence>
<dbReference type="InterPro" id="IPR052616">
    <property type="entry name" value="SYO1-like"/>
</dbReference>
<dbReference type="GO" id="GO:0051082">
    <property type="term" value="F:unfolded protein binding"/>
    <property type="evidence" value="ECO:0007669"/>
    <property type="project" value="TreeGrafter"/>
</dbReference>
<evidence type="ECO:0000256" key="1">
    <source>
        <dbReference type="ARBA" id="ARBA00049983"/>
    </source>
</evidence>
<dbReference type="PANTHER" id="PTHR13347">
    <property type="entry name" value="HEAT REPEAT-CONTAINING PROTEIN 3"/>
    <property type="match status" value="1"/>
</dbReference>
<dbReference type="PANTHER" id="PTHR13347:SF1">
    <property type="entry name" value="HEAT REPEAT-CONTAINING PROTEIN 3"/>
    <property type="match status" value="1"/>
</dbReference>
<accession>A0A2R5G8G1</accession>
<organism evidence="4 5">
    <name type="scientific">Hondaea fermentalgiana</name>
    <dbReference type="NCBI Taxonomy" id="2315210"/>
    <lineage>
        <taxon>Eukaryota</taxon>
        <taxon>Sar</taxon>
        <taxon>Stramenopiles</taxon>
        <taxon>Bigyra</taxon>
        <taxon>Labyrinthulomycetes</taxon>
        <taxon>Thraustochytrida</taxon>
        <taxon>Thraustochytriidae</taxon>
        <taxon>Hondaea</taxon>
    </lineage>
</organism>
<feature type="region of interest" description="Disordered" evidence="2">
    <location>
        <begin position="1"/>
        <end position="61"/>
    </location>
</feature>
<dbReference type="EMBL" id="BEYU01000029">
    <property type="protein sequence ID" value="GBG27337.1"/>
    <property type="molecule type" value="Genomic_DNA"/>
</dbReference>
<dbReference type="InParanoid" id="A0A2R5G8G1"/>
<sequence>MRRPAPSIDAHDKLRPDGQRRTLVQSQGAPKEEKQPQQQQQQQQQQQSGAEARHAARKDRTRRDALALIRALQSGETQDRIQGLLALASTFEAGPEKAQEQSEVFEVLFTAGALPVFVARLSDGDASVRHLASGIMCNMCSAGGAEVASRLIHVGIHTAALELAKRGIPTESKELATQAMQTRVRALDLLAELCASSPAALRALEDLDGSAFLAVAGILETQHAENLELASETVEVVARLLNVALESNPALARAAVQSEAACKTLTTFCARAPLPQVENVALRLAHARAVLHAVSALMSMAGATPETAQKLAPQEVFARMLSIVNEILNADDVDTETASLALEVVTSACAVSVDATDGNDGPSAHERALRRACADMVGQNQIAQRCAHIVRSSEEALDSSIAQELAPRACGLLDNLVQNASLARVAALDPQGMGTAGIQVLSAMLIAADQGGEDAMTSLEDFADMMTAFLWSLARRVAASREEMGPKDTPLSWKLSNEQLGVLVAALQQELPPNARANTVGVLGVLGMDFTAWDTDAMTRIGTAVLGAVTDVSLLVVTQAMDSAIDIFAADELHELFVRLSGLSVLKTALPRLRACLNDSAARIDPQVVALVLSNGEDFVQYKQDFIRQH</sequence>
<gene>
    <name evidence="4" type="ORF">FCC1311_035592</name>
</gene>
<comment type="caution">
    <text evidence="4">The sequence shown here is derived from an EMBL/GenBank/DDBJ whole genome shotgun (WGS) entry which is preliminary data.</text>
</comment>
<dbReference type="AlphaFoldDB" id="A0A2R5G8G1"/>
<comment type="similarity">
    <text evidence="1">Belongs to the nuclear import and ribosome assembly adapter family.</text>
</comment>
<dbReference type="InterPro" id="IPR016024">
    <property type="entry name" value="ARM-type_fold"/>
</dbReference>
<dbReference type="InterPro" id="IPR011989">
    <property type="entry name" value="ARM-like"/>
</dbReference>
<proteinExistence type="inferred from homology"/>
<dbReference type="Pfam" id="PF25567">
    <property type="entry name" value="TPR_SYO1"/>
    <property type="match status" value="1"/>
</dbReference>
<feature type="domain" description="SYO1-like TPR repeats" evidence="3">
    <location>
        <begin position="403"/>
        <end position="625"/>
    </location>
</feature>
<dbReference type="SUPFAM" id="SSF48371">
    <property type="entry name" value="ARM repeat"/>
    <property type="match status" value="1"/>
</dbReference>
<evidence type="ECO:0000259" key="3">
    <source>
        <dbReference type="Pfam" id="PF25567"/>
    </source>
</evidence>
<protein>
    <recommendedName>
        <fullName evidence="3">SYO1-like TPR repeats domain-containing protein</fullName>
    </recommendedName>
</protein>
<dbReference type="OrthoDB" id="288703at2759"/>
<dbReference type="Proteomes" id="UP000241890">
    <property type="component" value="Unassembled WGS sequence"/>
</dbReference>
<evidence type="ECO:0000313" key="5">
    <source>
        <dbReference type="Proteomes" id="UP000241890"/>
    </source>
</evidence>
<dbReference type="InterPro" id="IPR057990">
    <property type="entry name" value="TPR_SYO1"/>
</dbReference>
<dbReference type="GO" id="GO:0042273">
    <property type="term" value="P:ribosomal large subunit biogenesis"/>
    <property type="evidence" value="ECO:0007669"/>
    <property type="project" value="TreeGrafter"/>
</dbReference>
<keyword evidence="5" id="KW-1185">Reference proteome</keyword>
<name>A0A2R5G8G1_9STRA</name>
<feature type="compositionally biased region" description="Low complexity" evidence="2">
    <location>
        <begin position="36"/>
        <end position="47"/>
    </location>
</feature>
<reference evidence="4 5" key="1">
    <citation type="submission" date="2017-12" db="EMBL/GenBank/DDBJ databases">
        <title>Sequencing, de novo assembly and annotation of complete genome of a new Thraustochytrid species, strain FCC1311.</title>
        <authorList>
            <person name="Sedici K."/>
            <person name="Godart F."/>
            <person name="Aiese Cigliano R."/>
            <person name="Sanseverino W."/>
            <person name="Barakat M."/>
            <person name="Ortet P."/>
            <person name="Marechal E."/>
            <person name="Cagnac O."/>
            <person name="Amato A."/>
        </authorList>
    </citation>
    <scope>NUCLEOTIDE SEQUENCE [LARGE SCALE GENOMIC DNA]</scope>
</reference>
<dbReference type="GO" id="GO:0006606">
    <property type="term" value="P:protein import into nucleus"/>
    <property type="evidence" value="ECO:0007669"/>
    <property type="project" value="TreeGrafter"/>
</dbReference>
<dbReference type="Gene3D" id="1.25.10.10">
    <property type="entry name" value="Leucine-rich Repeat Variant"/>
    <property type="match status" value="1"/>
</dbReference>
<feature type="compositionally biased region" description="Basic and acidic residues" evidence="2">
    <location>
        <begin position="9"/>
        <end position="20"/>
    </location>
</feature>
<evidence type="ECO:0000313" key="4">
    <source>
        <dbReference type="EMBL" id="GBG27337.1"/>
    </source>
</evidence>